<dbReference type="InterPro" id="IPR050465">
    <property type="entry name" value="UPF0194_transport"/>
</dbReference>
<feature type="transmembrane region" description="Helical" evidence="5">
    <location>
        <begin position="29"/>
        <end position="48"/>
    </location>
</feature>
<name>A0ABQ4M0L8_9BACL</name>
<feature type="domain" description="YknX-like beta-barrel" evidence="6">
    <location>
        <begin position="387"/>
        <end position="462"/>
    </location>
</feature>
<evidence type="ECO:0000256" key="3">
    <source>
        <dbReference type="ARBA" id="ARBA00023054"/>
    </source>
</evidence>
<protein>
    <recommendedName>
        <fullName evidence="6">YknX-like beta-barrel domain-containing protein</fullName>
    </recommendedName>
</protein>
<evidence type="ECO:0000313" key="7">
    <source>
        <dbReference type="EMBL" id="GIO69081.1"/>
    </source>
</evidence>
<dbReference type="EMBL" id="BORW01000025">
    <property type="protein sequence ID" value="GIO69081.1"/>
    <property type="molecule type" value="Genomic_DNA"/>
</dbReference>
<keyword evidence="3 4" id="KW-0175">Coiled coil</keyword>
<keyword evidence="8" id="KW-1185">Reference proteome</keyword>
<organism evidence="7 8">
    <name type="scientific">Paenibacillus cookii</name>
    <dbReference type="NCBI Taxonomy" id="157839"/>
    <lineage>
        <taxon>Bacteria</taxon>
        <taxon>Bacillati</taxon>
        <taxon>Bacillota</taxon>
        <taxon>Bacilli</taxon>
        <taxon>Bacillales</taxon>
        <taxon>Paenibacillaceae</taxon>
        <taxon>Paenibacillus</taxon>
    </lineage>
</organism>
<reference evidence="7 8" key="1">
    <citation type="submission" date="2021-03" db="EMBL/GenBank/DDBJ databases">
        <title>Antimicrobial resistance genes in bacteria isolated from Japanese honey, and their potential for conferring macrolide and lincosamide resistance in the American foulbrood pathogen Paenibacillus larvae.</title>
        <authorList>
            <person name="Okamoto M."/>
            <person name="Kumagai M."/>
            <person name="Kanamori H."/>
            <person name="Takamatsu D."/>
        </authorList>
    </citation>
    <scope>NUCLEOTIDE SEQUENCE [LARGE SCALE GENOMIC DNA]</scope>
    <source>
        <strain evidence="7 8">J21TS3</strain>
    </source>
</reference>
<evidence type="ECO:0000313" key="8">
    <source>
        <dbReference type="Proteomes" id="UP000680638"/>
    </source>
</evidence>
<dbReference type="SUPFAM" id="SSF111369">
    <property type="entry name" value="HlyD-like secretion proteins"/>
    <property type="match status" value="2"/>
</dbReference>
<dbReference type="Gene3D" id="2.40.30.170">
    <property type="match status" value="1"/>
</dbReference>
<sequence>MMNVEENGVLEIENHQTLTSLRRKRRKRWIWMAFAVVLLCGAGILIYFETTPKPAAALPNETVKVEQGDVTDTLSLAGIVQATKEANLNFTSAGTSKLVKVNVKPGDSVKAGQVLAQLDDSEAKMQIKSAESNLAIVKAKLAEVQKGAKPNEIEAQKENVAKAKMALDSANDPFALKEAENQKAAAEANLEKAKQAVLEPGENAALREAEQQVAAAKANLDKSQKEYDDQSYLFGLGAVSLNEATEAERNLEKANIEYENAKLQYAKAQTALQDALDKAQKEYENAELQYEKTVIKGKQAEEEAKLSYQSALAGLKAAEAPPEPSAVLSAEAAVLQAEADLKQKESELSKLQITAPWDGLVLKVNGDVGTTPTAPFIVMNNANSNQLKVQAKVDETDIAKMKTGLEATMRTDSYPDKQYEGKISFVSPQAVTDAGITTYTVELSIQDPEGTLKTGMNMQISIHLATHNNVLYIPLAALQSEGGQDGVYLAPDPAHPETYVFQPVEIGIYAPDRVEIISGVNKGATVVIPAEPPADNSPENAAWSG</sequence>
<comment type="caution">
    <text evidence="7">The sequence shown here is derived from an EMBL/GenBank/DDBJ whole genome shotgun (WGS) entry which is preliminary data.</text>
</comment>
<dbReference type="PRINTS" id="PR01490">
    <property type="entry name" value="RTXTOXIND"/>
</dbReference>
<accession>A0ABQ4M0L8</accession>
<keyword evidence="5" id="KW-0472">Membrane</keyword>
<dbReference type="NCBIfam" id="TIGR01730">
    <property type="entry name" value="RND_mfp"/>
    <property type="match status" value="1"/>
</dbReference>
<comment type="subcellular location">
    <subcellularLocation>
        <location evidence="1">Cell envelope</location>
    </subcellularLocation>
</comment>
<keyword evidence="5" id="KW-0812">Transmembrane</keyword>
<dbReference type="Gene3D" id="2.40.420.20">
    <property type="match status" value="1"/>
</dbReference>
<dbReference type="Gene3D" id="1.20.1600.10">
    <property type="entry name" value="Outer membrane efflux proteins (OEP)"/>
    <property type="match status" value="1"/>
</dbReference>
<dbReference type="Gene3D" id="2.40.50.100">
    <property type="match status" value="1"/>
</dbReference>
<keyword evidence="5" id="KW-1133">Transmembrane helix</keyword>
<feature type="coiled-coil region" evidence="4">
    <location>
        <begin position="176"/>
        <end position="303"/>
    </location>
</feature>
<proteinExistence type="inferred from homology"/>
<dbReference type="PANTHER" id="PTHR32347">
    <property type="entry name" value="EFFLUX SYSTEM COMPONENT YKNX-RELATED"/>
    <property type="match status" value="1"/>
</dbReference>
<dbReference type="Proteomes" id="UP000680638">
    <property type="component" value="Unassembled WGS sequence"/>
</dbReference>
<evidence type="ECO:0000256" key="1">
    <source>
        <dbReference type="ARBA" id="ARBA00004196"/>
    </source>
</evidence>
<evidence type="ECO:0000259" key="6">
    <source>
        <dbReference type="Pfam" id="PF25990"/>
    </source>
</evidence>
<feature type="coiled-coil region" evidence="4">
    <location>
        <begin position="327"/>
        <end position="354"/>
    </location>
</feature>
<evidence type="ECO:0000256" key="5">
    <source>
        <dbReference type="SAM" id="Phobius"/>
    </source>
</evidence>
<dbReference type="InterPro" id="IPR058636">
    <property type="entry name" value="Beta-barrel_YknX"/>
</dbReference>
<dbReference type="InterPro" id="IPR006143">
    <property type="entry name" value="RND_pump_MFP"/>
</dbReference>
<evidence type="ECO:0000256" key="2">
    <source>
        <dbReference type="ARBA" id="ARBA00009477"/>
    </source>
</evidence>
<gene>
    <name evidence="7" type="ORF">J21TS3_39020</name>
</gene>
<evidence type="ECO:0000256" key="4">
    <source>
        <dbReference type="SAM" id="Coils"/>
    </source>
</evidence>
<dbReference type="Pfam" id="PF25990">
    <property type="entry name" value="Beta-barrel_YknX"/>
    <property type="match status" value="1"/>
</dbReference>
<comment type="similarity">
    <text evidence="2">Belongs to the membrane fusion protein (MFP) (TC 8.A.1) family.</text>
</comment>